<dbReference type="InterPro" id="IPR009014">
    <property type="entry name" value="Transketo_C/PFOR_II"/>
</dbReference>
<dbReference type="EMBL" id="QUBR01000001">
    <property type="protein sequence ID" value="REK72974.1"/>
    <property type="molecule type" value="Genomic_DNA"/>
</dbReference>
<dbReference type="Gene3D" id="3.40.920.10">
    <property type="entry name" value="Pyruvate-ferredoxin oxidoreductase, PFOR, domain III"/>
    <property type="match status" value="1"/>
</dbReference>
<feature type="domain" description="DUF6537" evidence="3">
    <location>
        <begin position="954"/>
        <end position="1149"/>
    </location>
</feature>
<evidence type="ECO:0000259" key="3">
    <source>
        <dbReference type="Pfam" id="PF20169"/>
    </source>
</evidence>
<dbReference type="CDD" id="cd07034">
    <property type="entry name" value="TPP_PYR_PFOR_IOR-alpha_like"/>
    <property type="match status" value="1"/>
</dbReference>
<dbReference type="AlphaFoldDB" id="A0A371PAJ1"/>
<keyword evidence="1" id="KW-0560">Oxidoreductase</keyword>
<dbReference type="InterPro" id="IPR019752">
    <property type="entry name" value="Pyrv/ketoisovalerate_OxRed_cat"/>
</dbReference>
<comment type="caution">
    <text evidence="4">The sequence shown here is derived from an EMBL/GenBank/DDBJ whole genome shotgun (WGS) entry which is preliminary data.</text>
</comment>
<dbReference type="InterPro" id="IPR002880">
    <property type="entry name" value="Pyrv_Fd/Flavodoxin_OxRdtase_N"/>
</dbReference>
<sequence length="1161" mass="124129">MSVVDVADDVTLADRYERRVGRVHLTGIQALARLPIDQARRDRLTGRRIGTYVSGYEGSPLAGYDLELISQRDLLDEHDIVFEQGLNEEAAAMAVQGSQLLGELPATVEGVVGFWYGKAPGLDRATDAIRHANLMGTAPTGGVVALVGDDPAAKSSSVPCASERALADLTIPTFYPADAAEVLELGRHAIALSRASGLWTAMKIVTAVADGSASVDLLDDPAPVVVPVGSHAHEPTAKLLAPVLGPLERDFATTRLRIVDDYVRLNGLNRVVVRHADDRVGILTSGKTYLDVREALTTIGLDDAGLERAGIRILKVDVVWPLAADAVRELADGLDEIVVVEEKRSFLETAAKDVLYGLPGAPVVTGKTDVDGSELFASYGELDADSVALGLAKRLAGRPGAEPVDAWLAARRDAFARERLQLPILQRTPYFCSGCPHNTSTKPQTDSPVGGGIGCHAMVLLMDPKQVGDVVGLTQMGGEGTQWLGMAPFVEAPHFVQNLGDGTFHHSGSLAIRAAVASRRNLTYRILYNSTVAMTGGQDAVGQMDLARMVANLRSEGVARIIVTTDDVRRTRREKPGRGVTVWPRTRIGEAEAELAATPGVTVLIHDQECATELRRKRKRGLVERPTEKIMINERICEGCGDCGEKSNCLSVHPVETEHGRKTTIHQASCNTDLTCLTGDCPAFMTVTPGARRTGPAHLEPLDADALPRPAVSAARDQAVRLMGIGGTGVVTTTQVLATAALLSGRHVRSLDQTGVAQKGGAVVSDVRFSPEPFDTASRIGEAGCDLYLGLDGLVAVAPANLAVLAPAATVVLSTSMTPTGAMVSDRTVSFPAVTELVGRIESRLDGGQVTALDVRAIVEPLFGAEQLANLFMVGVAYQLGALSLEPSAIEGAVELNGVAVDANVQAFRRGRQLVADPDGLHAAVAQRTAAPAASSLPSRAPVEVRADAGSELERLVRLRGAELVAYQDEAYARRYERLVERVRSAEEALGRVDGSLSEAVARHYFKLLAYKDEYEVARLALDPHERERVAQEAGADARVQWRLHPPVLRALGMRRKIALGPWFGVVFAGLYRLRRLRGTVLDPFGYAHVRRVERDLVTEYEATVARLLEVLDDSTHAAAVEIAALPDMVRGYEHVKLTSVVDYRSRVAAGLAALEAPPAT</sequence>
<dbReference type="InterPro" id="IPR029061">
    <property type="entry name" value="THDP-binding"/>
</dbReference>
<dbReference type="Gene3D" id="3.40.50.970">
    <property type="match status" value="1"/>
</dbReference>
<protein>
    <submittedName>
        <fullName evidence="4">Indolepyruvate ferredoxin oxidoreductase family protein</fullName>
    </submittedName>
</protein>
<dbReference type="PANTHER" id="PTHR48084:SF3">
    <property type="entry name" value="SUBUNIT OF PYRUVATE:FLAVODOXIN OXIDOREDUCTASE"/>
    <property type="match status" value="1"/>
</dbReference>
<accession>A0A371PAJ1</accession>
<dbReference type="GO" id="GO:0016903">
    <property type="term" value="F:oxidoreductase activity, acting on the aldehyde or oxo group of donors"/>
    <property type="evidence" value="ECO:0007669"/>
    <property type="project" value="InterPro"/>
</dbReference>
<dbReference type="NCBIfam" id="NF009588">
    <property type="entry name" value="PRK13029.1"/>
    <property type="match status" value="1"/>
</dbReference>
<dbReference type="InterPro" id="IPR002869">
    <property type="entry name" value="Pyrv_flavodox_OxRed_cen"/>
</dbReference>
<proteinExistence type="predicted"/>
<dbReference type="CDD" id="cd02008">
    <property type="entry name" value="TPP_IOR_alpha"/>
    <property type="match status" value="1"/>
</dbReference>
<dbReference type="SUPFAM" id="SSF53323">
    <property type="entry name" value="Pyruvate-ferredoxin oxidoreductase, PFOR, domain III"/>
    <property type="match status" value="1"/>
</dbReference>
<reference evidence="4 5" key="1">
    <citation type="submission" date="2018-08" db="EMBL/GenBank/DDBJ databases">
        <title>Aeromicrobium sp. M2KJ-4, whole genome shotgun sequence.</title>
        <authorList>
            <person name="Tuo L."/>
        </authorList>
    </citation>
    <scope>NUCLEOTIDE SEQUENCE [LARGE SCALE GENOMIC DNA]</scope>
    <source>
        <strain evidence="4 5">M2KJ-4</strain>
    </source>
</reference>
<organism evidence="4 5">
    <name type="scientific">Aeromicrobium endophyticum</name>
    <dbReference type="NCBI Taxonomy" id="2292704"/>
    <lineage>
        <taxon>Bacteria</taxon>
        <taxon>Bacillati</taxon>
        <taxon>Actinomycetota</taxon>
        <taxon>Actinomycetes</taxon>
        <taxon>Propionibacteriales</taxon>
        <taxon>Nocardioidaceae</taxon>
        <taxon>Aeromicrobium</taxon>
    </lineage>
</organism>
<dbReference type="RefSeq" id="WP_119703088.1">
    <property type="nucleotide sequence ID" value="NZ_QUBR01000001.1"/>
</dbReference>
<dbReference type="Pfam" id="PF01558">
    <property type="entry name" value="POR"/>
    <property type="match status" value="1"/>
</dbReference>
<evidence type="ECO:0000313" key="5">
    <source>
        <dbReference type="Proteomes" id="UP000265581"/>
    </source>
</evidence>
<dbReference type="SUPFAM" id="SSF52518">
    <property type="entry name" value="Thiamin diphosphate-binding fold (THDP-binding)"/>
    <property type="match status" value="2"/>
</dbReference>
<evidence type="ECO:0000256" key="1">
    <source>
        <dbReference type="ARBA" id="ARBA00023002"/>
    </source>
</evidence>
<evidence type="ECO:0000259" key="2">
    <source>
        <dbReference type="Pfam" id="PF01558"/>
    </source>
</evidence>
<dbReference type="NCBIfam" id="NF009589">
    <property type="entry name" value="PRK13030.1"/>
    <property type="match status" value="1"/>
</dbReference>
<keyword evidence="5" id="KW-1185">Reference proteome</keyword>
<feature type="domain" description="Pyruvate/ketoisovalerate oxidoreductase catalytic" evidence="2">
    <location>
        <begin position="726"/>
        <end position="913"/>
    </location>
</feature>
<gene>
    <name evidence="4" type="ORF">DX116_05115</name>
</gene>
<dbReference type="OrthoDB" id="9803617at2"/>
<dbReference type="SUPFAM" id="SSF52922">
    <property type="entry name" value="TK C-terminal domain-like"/>
    <property type="match status" value="1"/>
</dbReference>
<keyword evidence="4" id="KW-0670">Pyruvate</keyword>
<dbReference type="InterPro" id="IPR051457">
    <property type="entry name" value="2-oxoacid:Fd_oxidoreductase"/>
</dbReference>
<dbReference type="Pfam" id="PF20169">
    <property type="entry name" value="DUF6537"/>
    <property type="match status" value="1"/>
</dbReference>
<name>A0A371PAJ1_9ACTN</name>
<dbReference type="InterPro" id="IPR046667">
    <property type="entry name" value="DUF6537"/>
</dbReference>
<evidence type="ECO:0000313" key="4">
    <source>
        <dbReference type="EMBL" id="REK72974.1"/>
    </source>
</evidence>
<dbReference type="GO" id="GO:0000287">
    <property type="term" value="F:magnesium ion binding"/>
    <property type="evidence" value="ECO:0007669"/>
    <property type="project" value="UniProtKB-ARBA"/>
</dbReference>
<dbReference type="PANTHER" id="PTHR48084">
    <property type="entry name" value="2-OXOGLUTARATE OXIDOREDUCTASE SUBUNIT KORB-RELATED"/>
    <property type="match status" value="1"/>
</dbReference>
<dbReference type="Proteomes" id="UP000265581">
    <property type="component" value="Unassembled WGS sequence"/>
</dbReference>